<name>G2QY86_THETT</name>
<dbReference type="Proteomes" id="UP000008181">
    <property type="component" value="Chromosome 2"/>
</dbReference>
<evidence type="ECO:0000313" key="3">
    <source>
        <dbReference type="Proteomes" id="UP000008181"/>
    </source>
</evidence>
<dbReference type="KEGG" id="ttt:THITE_2114100"/>
<evidence type="ECO:0000313" key="2">
    <source>
        <dbReference type="EMBL" id="AEO66184.1"/>
    </source>
</evidence>
<reference evidence="2 3" key="1">
    <citation type="journal article" date="2011" name="Nat. Biotechnol.">
        <title>Comparative genomic analysis of the thermophilic biomass-degrading fungi Myceliophthora thermophila and Thielavia terrestris.</title>
        <authorList>
            <person name="Berka R.M."/>
            <person name="Grigoriev I.V."/>
            <person name="Otillar R."/>
            <person name="Salamov A."/>
            <person name="Grimwood J."/>
            <person name="Reid I."/>
            <person name="Ishmael N."/>
            <person name="John T."/>
            <person name="Darmond C."/>
            <person name="Moisan M.-C."/>
            <person name="Henrissat B."/>
            <person name="Coutinho P.M."/>
            <person name="Lombard V."/>
            <person name="Natvig D.O."/>
            <person name="Lindquist E."/>
            <person name="Schmutz J."/>
            <person name="Lucas S."/>
            <person name="Harris P."/>
            <person name="Powlowski J."/>
            <person name="Bellemare A."/>
            <person name="Taylor D."/>
            <person name="Butler G."/>
            <person name="de Vries R.P."/>
            <person name="Allijn I.E."/>
            <person name="van den Brink J."/>
            <person name="Ushinsky S."/>
            <person name="Storms R."/>
            <person name="Powell A.J."/>
            <person name="Paulsen I.T."/>
            <person name="Elbourne L.D.H."/>
            <person name="Baker S.E."/>
            <person name="Magnuson J."/>
            <person name="LaBoissiere S."/>
            <person name="Clutterbuck A.J."/>
            <person name="Martinez D."/>
            <person name="Wogulis M."/>
            <person name="de Leon A.L."/>
            <person name="Rey M.W."/>
            <person name="Tsang A."/>
        </authorList>
    </citation>
    <scope>NUCLEOTIDE SEQUENCE [LARGE SCALE GENOMIC DNA]</scope>
    <source>
        <strain evidence="3">ATCC 38088 / NRRL 8126</strain>
    </source>
</reference>
<dbReference type="GeneID" id="11520969"/>
<dbReference type="AlphaFoldDB" id="G2QY86"/>
<feature type="region of interest" description="Disordered" evidence="1">
    <location>
        <begin position="1"/>
        <end position="67"/>
    </location>
</feature>
<dbReference type="HOGENOM" id="CLU_2814217_0_0_1"/>
<keyword evidence="3" id="KW-1185">Reference proteome</keyword>
<evidence type="ECO:0000256" key="1">
    <source>
        <dbReference type="SAM" id="MobiDB-lite"/>
    </source>
</evidence>
<sequence length="67" mass="7308">MQPVLGRVGMPNPHRRHQAIPQPAHPPLLRRRRPPSTATPMPTSSGLNHPTTRNRYGGAPSPSSPSF</sequence>
<gene>
    <name evidence="2" type="ORF">THITE_2114100</name>
</gene>
<dbReference type="RefSeq" id="XP_003652520.1">
    <property type="nucleotide sequence ID" value="XM_003652472.1"/>
</dbReference>
<dbReference type="EMBL" id="CP003010">
    <property type="protein sequence ID" value="AEO66184.1"/>
    <property type="molecule type" value="Genomic_DNA"/>
</dbReference>
<proteinExistence type="predicted"/>
<organism evidence="2 3">
    <name type="scientific">Thermothielavioides terrestris (strain ATCC 38088 / NRRL 8126)</name>
    <name type="common">Thielavia terrestris</name>
    <dbReference type="NCBI Taxonomy" id="578455"/>
    <lineage>
        <taxon>Eukaryota</taxon>
        <taxon>Fungi</taxon>
        <taxon>Dikarya</taxon>
        <taxon>Ascomycota</taxon>
        <taxon>Pezizomycotina</taxon>
        <taxon>Sordariomycetes</taxon>
        <taxon>Sordariomycetidae</taxon>
        <taxon>Sordariales</taxon>
        <taxon>Chaetomiaceae</taxon>
        <taxon>Thermothielavioides</taxon>
        <taxon>Thermothielavioides terrestris</taxon>
    </lineage>
</organism>
<accession>G2QY86</accession>
<feature type="compositionally biased region" description="Low complexity" evidence="1">
    <location>
        <begin position="35"/>
        <end position="45"/>
    </location>
</feature>
<protein>
    <submittedName>
        <fullName evidence="2">Uncharacterized protein</fullName>
    </submittedName>
</protein>